<comment type="subcellular location">
    <subcellularLocation>
        <location evidence="2">Cell membrane</location>
        <topology evidence="2">Single-pass type I membrane protein</topology>
    </subcellularLocation>
</comment>
<dbReference type="FunFam" id="2.60.40.60:FF:000018">
    <property type="entry name" value="Protocadherin gamma c3"/>
    <property type="match status" value="1"/>
</dbReference>
<dbReference type="InterPro" id="IPR013164">
    <property type="entry name" value="Cadherin_N"/>
</dbReference>
<dbReference type="CTD" id="379294"/>
<keyword evidence="9 14" id="KW-1133">Transmembrane helix</keyword>
<reference evidence="17" key="1">
    <citation type="submission" date="2025-08" db="UniProtKB">
        <authorList>
            <consortium name="RefSeq"/>
        </authorList>
    </citation>
    <scope>IDENTIFICATION</scope>
    <source>
        <strain evidence="17">J_2021</strain>
        <tissue evidence="17">Erythrocytes</tissue>
    </source>
</reference>
<keyword evidence="10 14" id="KW-0472">Membrane</keyword>
<organism evidence="16 17">
    <name type="scientific">Xenopus laevis</name>
    <name type="common">African clawed frog</name>
    <dbReference type="NCBI Taxonomy" id="8355"/>
    <lineage>
        <taxon>Eukaryota</taxon>
        <taxon>Metazoa</taxon>
        <taxon>Chordata</taxon>
        <taxon>Craniata</taxon>
        <taxon>Vertebrata</taxon>
        <taxon>Euteleostomi</taxon>
        <taxon>Amphibia</taxon>
        <taxon>Batrachia</taxon>
        <taxon>Anura</taxon>
        <taxon>Pipoidea</taxon>
        <taxon>Pipidae</taxon>
        <taxon>Xenopodinae</taxon>
        <taxon>Xenopus</taxon>
        <taxon>Xenopus</taxon>
    </lineage>
</organism>
<dbReference type="PANTHER" id="PTHR24028:SF332">
    <property type="entry name" value="PROTOCADHERIN GAMMA-B5"/>
    <property type="match status" value="1"/>
</dbReference>
<dbReference type="Proteomes" id="UP000186698">
    <property type="component" value="Chromosome 3L"/>
</dbReference>
<feature type="region of interest" description="Disordered" evidence="13">
    <location>
        <begin position="775"/>
        <end position="796"/>
    </location>
</feature>
<dbReference type="Pfam" id="PF15974">
    <property type="entry name" value="Cadherin_tail"/>
    <property type="match status" value="1"/>
</dbReference>
<dbReference type="Gene3D" id="2.60.40.60">
    <property type="entry name" value="Cadherins"/>
    <property type="match status" value="6"/>
</dbReference>
<dbReference type="GO" id="GO:0005886">
    <property type="term" value="C:plasma membrane"/>
    <property type="evidence" value="ECO:0007669"/>
    <property type="project" value="UniProtKB-SubCell"/>
</dbReference>
<accession>A0A8J1MH44</accession>
<evidence type="ECO:0000313" key="17">
    <source>
        <dbReference type="RefSeq" id="XP_041440843.1"/>
    </source>
</evidence>
<evidence type="ECO:0000256" key="6">
    <source>
        <dbReference type="ARBA" id="ARBA00022737"/>
    </source>
</evidence>
<evidence type="ECO:0000256" key="7">
    <source>
        <dbReference type="ARBA" id="ARBA00022837"/>
    </source>
</evidence>
<feature type="transmembrane region" description="Helical" evidence="14">
    <location>
        <begin position="688"/>
        <end position="712"/>
    </location>
</feature>
<evidence type="ECO:0000256" key="12">
    <source>
        <dbReference type="PROSITE-ProRule" id="PRU00043"/>
    </source>
</evidence>
<sequence length="924" mass="102581">MYEKIKYRRTPRTMTWQVVFFLFFFYETCSGQVQYSIYEEMEQGSLIGNIATDLNIDIKELSFRKLQIVSQDQKQYISVNLENGDLHVTEKIDRETLCGIEEECFLDMKALMVNPLHIYTIKVEIQDINDNAPFFSKNDFEVGISESALPGARFALGYAQDPDLSSNSVQNYGLSTNEYFILGERISSDGSKNPELVLEKPLDREKQSSIELKLTAFDGGSPRKTGTTLIRIVVYDANDNYPVFSQDTYVVNINENAPNGSLVLQLQATDEDDSLNGEITYSFSHIPENAWQIFRINSQTGELLKVGELDYEVSKRYTITVEAKDGGDLVSHCKVSVQVIDANDNSPVIILNSFSSAVLEDSPPETEIALIQIYDADSGENGEIVCQISEMLPFQLISLTDNYYKIVTLSRLDREQRSAYNITITAKDKGLPSLCSNKTIQVTLTDINDNAPVFDKANYISYVPENNHPGTSILRIAALDLDINENGKITYNIISTDVQGIPASSHVSINSATGIVYALHAFDYETIREFHFQVMAKDSGFPPLNSTVSVRVCIIDRNDNYPNILYPASDTEGATYEFIPLSSEKGYLVTKVIAVDADSGHNAWLSYHLLQVQEPFIFLIGQHTGEIRLARDFEETDYSRQKLVVMVKDSGEPSLSATVTLNLIVAESFQVLPEINNKPIKLDTTSNITFYLVIAIAMVSVLFILAVIAVVISKCRNSNPSVVFGTLDKKYYPPVAFRYPSEYSDGTLPMPFSYDVCVTLDSSQNEFAYLRPSQNVPTDNLIDTDETATGNDSEVKDIQGSNLSQQAQPNADWRFSQAAQKPGPSGTQPTEEAGVWPNNQFETERLQAMILASANEAAEGTSGLGGGTGTMGLSARYGPQFTLQHVPDYRQNVYIPGSTLTPTNGGGKREGKGNKKKSSKKDKK</sequence>
<proteinExistence type="predicted"/>
<dbReference type="CDD" id="cd11304">
    <property type="entry name" value="Cadherin_repeat"/>
    <property type="match status" value="6"/>
</dbReference>
<dbReference type="FunFam" id="2.60.40.60:FF:000004">
    <property type="entry name" value="Protocadherin 1 gamma 2"/>
    <property type="match status" value="1"/>
</dbReference>
<feature type="domain" description="Cadherin" evidence="15">
    <location>
        <begin position="245"/>
        <end position="349"/>
    </location>
</feature>
<dbReference type="SUPFAM" id="SSF49313">
    <property type="entry name" value="Cadherin-like"/>
    <property type="match status" value="6"/>
</dbReference>
<dbReference type="GeneID" id="379294"/>
<dbReference type="InterPro" id="IPR015919">
    <property type="entry name" value="Cadherin-like_sf"/>
</dbReference>
<dbReference type="InterPro" id="IPR020894">
    <property type="entry name" value="Cadherin_CS"/>
</dbReference>
<dbReference type="InterPro" id="IPR050174">
    <property type="entry name" value="Protocadherin/Cadherin-CA"/>
</dbReference>
<evidence type="ECO:0000313" key="16">
    <source>
        <dbReference type="Proteomes" id="UP000186698"/>
    </source>
</evidence>
<gene>
    <name evidence="17" type="primary">pcdhga3.L</name>
    <name evidence="17" type="synonym">pcdhga2</name>
</gene>
<dbReference type="AlphaFoldDB" id="A0A8J1MH44"/>
<keyword evidence="3" id="KW-1003">Cell membrane</keyword>
<evidence type="ECO:0000256" key="3">
    <source>
        <dbReference type="ARBA" id="ARBA00022475"/>
    </source>
</evidence>
<evidence type="ECO:0000256" key="11">
    <source>
        <dbReference type="ARBA" id="ARBA00023180"/>
    </source>
</evidence>
<keyword evidence="11" id="KW-0325">Glycoprotein</keyword>
<dbReference type="FunFam" id="2.60.40.60:FF:000129">
    <property type="entry name" value="protocadherin alpha-C2 isoform X1"/>
    <property type="match status" value="1"/>
</dbReference>
<keyword evidence="4 14" id="KW-0812">Transmembrane</keyword>
<evidence type="ECO:0000256" key="14">
    <source>
        <dbReference type="SAM" id="Phobius"/>
    </source>
</evidence>
<keyword evidence="8" id="KW-0130">Cell adhesion</keyword>
<comment type="function">
    <text evidence="1">Potential calcium-dependent cell-adhesion protein. May be involved in the establishment and maintenance of specific neuronal connections in the brain.</text>
</comment>
<feature type="compositionally biased region" description="Basic residues" evidence="13">
    <location>
        <begin position="914"/>
        <end position="924"/>
    </location>
</feature>
<evidence type="ECO:0000256" key="9">
    <source>
        <dbReference type="ARBA" id="ARBA00022989"/>
    </source>
</evidence>
<keyword evidence="5" id="KW-0732">Signal</keyword>
<feature type="region of interest" description="Disordered" evidence="13">
    <location>
        <begin position="893"/>
        <end position="924"/>
    </location>
</feature>
<protein>
    <submittedName>
        <fullName evidence="17">Protocadherin gamma subfamily A, 3 L homeolog isoform X31</fullName>
    </submittedName>
</protein>
<dbReference type="InterPro" id="IPR031904">
    <property type="entry name" value="Cadherin_CBD"/>
</dbReference>
<evidence type="ECO:0000256" key="1">
    <source>
        <dbReference type="ARBA" id="ARBA00003436"/>
    </source>
</evidence>
<dbReference type="FunFam" id="2.60.40.60:FF:000006">
    <property type="entry name" value="Protocadherin alpha 2"/>
    <property type="match status" value="1"/>
</dbReference>
<dbReference type="SMART" id="SM00112">
    <property type="entry name" value="CA"/>
    <property type="match status" value="6"/>
</dbReference>
<keyword evidence="6" id="KW-0677">Repeat</keyword>
<dbReference type="FunFam" id="2.60.40.60:FF:000002">
    <property type="entry name" value="Protocadherin alpha 2"/>
    <property type="match status" value="1"/>
</dbReference>
<dbReference type="RefSeq" id="XP_041440843.1">
    <property type="nucleotide sequence ID" value="XM_041584909.1"/>
</dbReference>
<feature type="domain" description="Cadherin" evidence="15">
    <location>
        <begin position="350"/>
        <end position="454"/>
    </location>
</feature>
<dbReference type="Pfam" id="PF16492">
    <property type="entry name" value="Cadherin_C_2"/>
    <property type="match status" value="1"/>
</dbReference>
<name>A0A8J1MH44_XENLA</name>
<evidence type="ECO:0000256" key="13">
    <source>
        <dbReference type="SAM" id="MobiDB-lite"/>
    </source>
</evidence>
<feature type="domain" description="Cadherin" evidence="15">
    <location>
        <begin position="36"/>
        <end position="135"/>
    </location>
</feature>
<evidence type="ECO:0000256" key="4">
    <source>
        <dbReference type="ARBA" id="ARBA00022692"/>
    </source>
</evidence>
<feature type="domain" description="Cadherin" evidence="15">
    <location>
        <begin position="136"/>
        <end position="244"/>
    </location>
</feature>
<dbReference type="PROSITE" id="PS50268">
    <property type="entry name" value="CADHERIN_2"/>
    <property type="match status" value="6"/>
</dbReference>
<keyword evidence="7 12" id="KW-0106">Calcium</keyword>
<feature type="domain" description="Cadherin" evidence="15">
    <location>
        <begin position="579"/>
        <end position="675"/>
    </location>
</feature>
<evidence type="ECO:0000256" key="5">
    <source>
        <dbReference type="ARBA" id="ARBA00022729"/>
    </source>
</evidence>
<evidence type="ECO:0000256" key="10">
    <source>
        <dbReference type="ARBA" id="ARBA00023136"/>
    </source>
</evidence>
<evidence type="ECO:0000259" key="15">
    <source>
        <dbReference type="PROSITE" id="PS50268"/>
    </source>
</evidence>
<dbReference type="InterPro" id="IPR002126">
    <property type="entry name" value="Cadherin-like_dom"/>
</dbReference>
<dbReference type="FunFam" id="2.60.40.60:FF:000001">
    <property type="entry name" value="Protocadherin alpha 2"/>
    <property type="match status" value="1"/>
</dbReference>
<keyword evidence="16" id="KW-1185">Reference proteome</keyword>
<dbReference type="GO" id="GO:0007156">
    <property type="term" value="P:homophilic cell adhesion via plasma membrane adhesion molecules"/>
    <property type="evidence" value="ECO:0007669"/>
    <property type="project" value="InterPro"/>
</dbReference>
<dbReference type="PRINTS" id="PR00205">
    <property type="entry name" value="CADHERIN"/>
</dbReference>
<dbReference type="InterPro" id="IPR032455">
    <property type="entry name" value="Cadherin_C"/>
</dbReference>
<evidence type="ECO:0000256" key="8">
    <source>
        <dbReference type="ARBA" id="ARBA00022889"/>
    </source>
</evidence>
<dbReference type="Pfam" id="PF00028">
    <property type="entry name" value="Cadherin"/>
    <property type="match status" value="5"/>
</dbReference>
<dbReference type="PANTHER" id="PTHR24028">
    <property type="entry name" value="CADHERIN-87A"/>
    <property type="match status" value="1"/>
</dbReference>
<dbReference type="PROSITE" id="PS00232">
    <property type="entry name" value="CADHERIN_1"/>
    <property type="match status" value="4"/>
</dbReference>
<dbReference type="GO" id="GO:0005509">
    <property type="term" value="F:calcium ion binding"/>
    <property type="evidence" value="ECO:0007669"/>
    <property type="project" value="UniProtKB-UniRule"/>
</dbReference>
<feature type="domain" description="Cadherin" evidence="15">
    <location>
        <begin position="455"/>
        <end position="564"/>
    </location>
</feature>
<evidence type="ECO:0000256" key="2">
    <source>
        <dbReference type="ARBA" id="ARBA00004251"/>
    </source>
</evidence>
<dbReference type="Pfam" id="PF08266">
    <property type="entry name" value="Cadherin_2"/>
    <property type="match status" value="1"/>
</dbReference>